<feature type="domain" description="Helicase SEN1 beta-barrel" evidence="11">
    <location>
        <begin position="1162"/>
        <end position="1254"/>
    </location>
</feature>
<accession>A0A4Y7Q3K3</accession>
<keyword evidence="6" id="KW-0175">Coiled coil</keyword>
<dbReference type="Proteomes" id="UP000294933">
    <property type="component" value="Unassembled WGS sequence"/>
</dbReference>
<keyword evidence="4" id="KW-0347">Helicase</keyword>
<dbReference type="InterPro" id="IPR045055">
    <property type="entry name" value="DNA2/NAM7-like"/>
</dbReference>
<evidence type="ECO:0000259" key="9">
    <source>
        <dbReference type="Pfam" id="PF13086"/>
    </source>
</evidence>
<dbReference type="STRING" id="50990.A0A4Y7Q3K3"/>
<evidence type="ECO:0000259" key="8">
    <source>
        <dbReference type="Pfam" id="PF12726"/>
    </source>
</evidence>
<dbReference type="InterPro" id="IPR041679">
    <property type="entry name" value="DNA2/NAM7-like_C"/>
</dbReference>
<gene>
    <name evidence="12" type="ORF">BD410DRAFT_898486</name>
</gene>
<dbReference type="GO" id="GO:0005524">
    <property type="term" value="F:ATP binding"/>
    <property type="evidence" value="ECO:0007669"/>
    <property type="project" value="UniProtKB-KW"/>
</dbReference>
<feature type="domain" description="DNA2/NAM7 helicase-like C-terminal" evidence="10">
    <location>
        <begin position="1598"/>
        <end position="1795"/>
    </location>
</feature>
<dbReference type="GO" id="GO:0016604">
    <property type="term" value="C:nuclear body"/>
    <property type="evidence" value="ECO:0007669"/>
    <property type="project" value="TreeGrafter"/>
</dbReference>
<feature type="compositionally biased region" description="Acidic residues" evidence="7">
    <location>
        <begin position="1026"/>
        <end position="1035"/>
    </location>
</feature>
<dbReference type="Pfam" id="PF13086">
    <property type="entry name" value="AAA_11"/>
    <property type="match status" value="1"/>
</dbReference>
<dbReference type="InterPro" id="IPR016024">
    <property type="entry name" value="ARM-type_fold"/>
</dbReference>
<keyword evidence="13" id="KW-1185">Reference proteome</keyword>
<proteinExistence type="inferred from homology"/>
<reference evidence="12 13" key="1">
    <citation type="submission" date="2018-06" db="EMBL/GenBank/DDBJ databases">
        <title>A transcriptomic atlas of mushroom development highlights an independent origin of complex multicellularity.</title>
        <authorList>
            <consortium name="DOE Joint Genome Institute"/>
            <person name="Krizsan K."/>
            <person name="Almasi E."/>
            <person name="Merenyi Z."/>
            <person name="Sahu N."/>
            <person name="Viragh M."/>
            <person name="Koszo T."/>
            <person name="Mondo S."/>
            <person name="Kiss B."/>
            <person name="Balint B."/>
            <person name="Kues U."/>
            <person name="Barry K."/>
            <person name="Hegedus J.C."/>
            <person name="Henrissat B."/>
            <person name="Johnson J."/>
            <person name="Lipzen A."/>
            <person name="Ohm R."/>
            <person name="Nagy I."/>
            <person name="Pangilinan J."/>
            <person name="Yan J."/>
            <person name="Xiong Y."/>
            <person name="Grigoriev I.V."/>
            <person name="Hibbett D.S."/>
            <person name="Nagy L.G."/>
        </authorList>
    </citation>
    <scope>NUCLEOTIDE SEQUENCE [LARGE SCALE GENOMIC DNA]</scope>
    <source>
        <strain evidence="12 13">SZMC22713</strain>
    </source>
</reference>
<dbReference type="InterPro" id="IPR041677">
    <property type="entry name" value="DNA2/NAM7_AAA_11"/>
</dbReference>
<evidence type="ECO:0000256" key="1">
    <source>
        <dbReference type="ARBA" id="ARBA00007913"/>
    </source>
</evidence>
<feature type="region of interest" description="Disordered" evidence="7">
    <location>
        <begin position="1889"/>
        <end position="1957"/>
    </location>
</feature>
<evidence type="ECO:0000313" key="13">
    <source>
        <dbReference type="Proteomes" id="UP000294933"/>
    </source>
</evidence>
<dbReference type="FunFam" id="3.40.50.300:FF:000326">
    <property type="entry name" value="P-loop containing nucleoside triphosphate hydrolase"/>
    <property type="match status" value="1"/>
</dbReference>
<evidence type="ECO:0000256" key="7">
    <source>
        <dbReference type="SAM" id="MobiDB-lite"/>
    </source>
</evidence>
<organism evidence="12 13">
    <name type="scientific">Rickenella mellea</name>
    <dbReference type="NCBI Taxonomy" id="50990"/>
    <lineage>
        <taxon>Eukaryota</taxon>
        <taxon>Fungi</taxon>
        <taxon>Dikarya</taxon>
        <taxon>Basidiomycota</taxon>
        <taxon>Agaricomycotina</taxon>
        <taxon>Agaricomycetes</taxon>
        <taxon>Hymenochaetales</taxon>
        <taxon>Rickenellaceae</taxon>
        <taxon>Rickenella</taxon>
    </lineage>
</organism>
<dbReference type="Pfam" id="PF12726">
    <property type="entry name" value="SEN1_N"/>
    <property type="match status" value="1"/>
</dbReference>
<dbReference type="PANTHER" id="PTHR10887:SF495">
    <property type="entry name" value="HELICASE SENATAXIN ISOFORM X1-RELATED"/>
    <property type="match status" value="1"/>
</dbReference>
<dbReference type="VEuPathDB" id="FungiDB:BD410DRAFT_898486"/>
<dbReference type="EMBL" id="ML170176">
    <property type="protein sequence ID" value="TDL22217.1"/>
    <property type="molecule type" value="Genomic_DNA"/>
</dbReference>
<dbReference type="CDD" id="cd18042">
    <property type="entry name" value="DEXXQc_SETX"/>
    <property type="match status" value="1"/>
</dbReference>
<dbReference type="CDD" id="cd18808">
    <property type="entry name" value="SF1_C_Upf1"/>
    <property type="match status" value="1"/>
</dbReference>
<dbReference type="Gene3D" id="3.40.50.300">
    <property type="entry name" value="P-loop containing nucleotide triphosphate hydrolases"/>
    <property type="match status" value="2"/>
</dbReference>
<dbReference type="Pfam" id="PF23576">
    <property type="entry name" value="SEN1_barrel"/>
    <property type="match status" value="1"/>
</dbReference>
<name>A0A4Y7Q3K3_9AGAM</name>
<feature type="compositionally biased region" description="Low complexity" evidence="7">
    <location>
        <begin position="966"/>
        <end position="979"/>
    </location>
</feature>
<dbReference type="Pfam" id="PF13087">
    <property type="entry name" value="AAA_12"/>
    <property type="match status" value="1"/>
</dbReference>
<keyword evidence="3" id="KW-0378">Hydrolase</keyword>
<dbReference type="SUPFAM" id="SSF48371">
    <property type="entry name" value="ARM repeat"/>
    <property type="match status" value="1"/>
</dbReference>
<dbReference type="InterPro" id="IPR056474">
    <property type="entry name" value="SEN1_barrel"/>
</dbReference>
<evidence type="ECO:0000256" key="2">
    <source>
        <dbReference type="ARBA" id="ARBA00022741"/>
    </source>
</evidence>
<dbReference type="GO" id="GO:0016787">
    <property type="term" value="F:hydrolase activity"/>
    <property type="evidence" value="ECO:0007669"/>
    <property type="project" value="UniProtKB-KW"/>
</dbReference>
<evidence type="ECO:0000259" key="11">
    <source>
        <dbReference type="Pfam" id="PF23576"/>
    </source>
</evidence>
<dbReference type="GO" id="GO:0005694">
    <property type="term" value="C:chromosome"/>
    <property type="evidence" value="ECO:0007669"/>
    <property type="project" value="UniProtKB-ARBA"/>
</dbReference>
<evidence type="ECO:0000256" key="3">
    <source>
        <dbReference type="ARBA" id="ARBA00022801"/>
    </source>
</evidence>
<dbReference type="OrthoDB" id="6513042at2759"/>
<feature type="domain" description="Helicase Sen1 N-terminal" evidence="8">
    <location>
        <begin position="82"/>
        <end position="844"/>
    </location>
</feature>
<dbReference type="SUPFAM" id="SSF52540">
    <property type="entry name" value="P-loop containing nucleoside triphosphate hydrolases"/>
    <property type="match status" value="1"/>
</dbReference>
<dbReference type="InterPro" id="IPR027417">
    <property type="entry name" value="P-loop_NTPase"/>
</dbReference>
<feature type="coiled-coil region" evidence="6">
    <location>
        <begin position="1447"/>
        <end position="1505"/>
    </location>
</feature>
<keyword evidence="5" id="KW-0067">ATP-binding</keyword>
<feature type="compositionally biased region" description="Low complexity" evidence="7">
    <location>
        <begin position="1889"/>
        <end position="1899"/>
    </location>
</feature>
<dbReference type="GO" id="GO:0006369">
    <property type="term" value="P:termination of RNA polymerase II transcription"/>
    <property type="evidence" value="ECO:0007669"/>
    <property type="project" value="TreeGrafter"/>
</dbReference>
<feature type="region of interest" description="Disordered" evidence="7">
    <location>
        <begin position="1835"/>
        <end position="1856"/>
    </location>
</feature>
<protein>
    <recommendedName>
        <fullName evidence="14">Helicase ATP-binding domain-containing protein</fullName>
    </recommendedName>
</protein>
<comment type="similarity">
    <text evidence="1">Belongs to the DNA2/NAM7 helicase family.</text>
</comment>
<dbReference type="InterPro" id="IPR047187">
    <property type="entry name" value="SF1_C_Upf1"/>
</dbReference>
<keyword evidence="2" id="KW-0547">Nucleotide-binding</keyword>
<dbReference type="InterPro" id="IPR024481">
    <property type="entry name" value="Helicase_Sen1_N"/>
</dbReference>
<dbReference type="GO" id="GO:0004386">
    <property type="term" value="F:helicase activity"/>
    <property type="evidence" value="ECO:0007669"/>
    <property type="project" value="UniProtKB-KW"/>
</dbReference>
<feature type="domain" description="DNA2/NAM7 helicase helicase" evidence="9">
    <location>
        <begin position="1303"/>
        <end position="1590"/>
    </location>
</feature>
<sequence length="1957" mass="219350">MAHNKARADVENILKKLRDEPVGTEGVNDRVLVLPFDYLMSIGRHQDGKLHWFCEQSDAVAIEAATFLLRLFAYRNERVDSWKKRLIYCLHGCSACVRSFVEVKYTSRSTYFGTFLEEVVWGFWAEFDKWLAKSTREALAKAGVTAESRKSLADAPAAIVYLMVSTLPALEDSNMVNLIETHCPPSRIFEWPVDPPPPGIILLLMHDSQHVRHWAKSQMTPCKPMTKDQFSKSYELSLDAIIASIASNDRSFFPGALVDRSKAAPVISFVSANPDTIWSGMATLFRILPPECLVNSSIPFKQMDLRRMVLGHLHDNADHFVDVLRCTVYLIKKLGSSTWVGASEDYPKIVFDAIKDNPAFSKLLALPEAVSEKPWFLNWFAEYLRTLWETPVFGDVLAKIIGFMFDELQHERFEKSRPTVTAAAFRLLSAVAHKCATEKASGQYAALTHVIDVHSEFLVAVAIGREYSKPNWNHCREAALVLLRQLFNADVDNLASTVANLANALPPVTSPTIPIFQPVRIQLWERAYSTLQANDGQGTELLLTVVSRIWYIDQLNKQAFTSSKLPLLTNTTTKETFDSTVDNVNHAMSVFRSGFLDSLSKYANYTSSTKILEFLQRENIVKYLIASMFSPVEHLHVAAQALVGQAFDVDDRVDCFRALLENLPGASLQGIMEVLESFNEFAPSITEACSVSKSLVRCMTDIIDVMCNRSNGLLLNSRHVLGGLIALEDQNIPPLATELPKMWKLMTNAIAVIFRRTPLWAPYFDSNSMVEWMRDALIFGRDLLAERRCFESAALGTSNQSFMDKSPRKLSKVGRRMVDGLQNVLLELTRWLRLTDEELLHQSFTLLQSLLDCFRETRIPPNPEAVTKLTKFIDDGRSNGARSVYTRLDSSRLSRLEEALGMFDDQEIEIISRKVRSQPFATKPEPQKKHTGFSTQPKFVKQPVAGQKSLNRVVEKSDGKTPKPIANAPSVSSGASSKAPSHEDKTRSSIVLPSRVAGAPKYEGGRKVSASEPSGKDLASSQSSSSDDDDDDDEPGGGGLDSLSKLQRSPKKSARTAERRQIKIMEPVGQVSRAVQDRRRKREDAHRISMRLKPDISPLHRTILSWNYDHDGPDPPFVGQKPTLRRVPERFHDYQEYRELFEPLLLYESWSQIMKSKEETQIESYGCKIVSRQFTDDWLDLDVSIEEAVKKDWYLGDADVVLLRKDAGSKSIMGKASGFKRTPLGLQMAIRCFIVMQSCDPGLHANTTWRISKVFSLTTLHREYAALMSLPYYDLSEQIIKPRLSSVPPFETSEVKRAMSSFQVNEPQAKAILASMKTDGFSLIQGPPGTGKTWTICGLVGAFLSYRRKAATVITAGRTSDGSERQPPRKVLVCAPSNAAIDELAKRLVEGVRDSNGVRIVPKVVRIGADTSMNISVRDISLDSLVELKLNSKDNDIKGTKPTGTEIAVLRTEIETVKRLKQQKQEELANIHDNASKCMALEKEIERLNSKRMTLSQQVDQLRDKQRSDTRALDAARRKFRHEVLNEADVICGTLSGTGHEQLEQFEFEMVIIDEAAQSIELSSLIPLKYNCNRCIMVGDPQQLPPTVLSPEATKWGYDQSLFVRIQKHNPAAAHLLSIQYRMHPEISHLPSRIFYDRRLTDGRDMAKKTSQPWHTHPTFGVYKFFNVTRGREEQGLAHSLLNKAECQVILAMFDRLRLEFSSVSFDFRVGIISMYRAQVMELRRTFKDKYGPDILNIVDFNSVDGFQGQEKDIIILSCVRAGPGVQSVGFLADTRRMNVAITRARSSLFIVGHAPTLERSNATWKQIVEDARTRHSLLEVDVADFRSAAGGRISKRPQKLPLPTEEGMNLPEMTPTDLVTPKAFIQSQVQAQSSAPVGNGDSLAKLSTAALTSSESSEVQTAKRTISEENDSARPPLKVRKTEDLPSNKVAVKRPKPPASIFIPKKPSRPNASTSK</sequence>
<feature type="region of interest" description="Disordered" evidence="7">
    <location>
        <begin position="917"/>
        <end position="1063"/>
    </location>
</feature>
<evidence type="ECO:0000259" key="10">
    <source>
        <dbReference type="Pfam" id="PF13087"/>
    </source>
</evidence>
<dbReference type="PANTHER" id="PTHR10887">
    <property type="entry name" value="DNA2/NAM7 HELICASE FAMILY"/>
    <property type="match status" value="1"/>
</dbReference>
<dbReference type="GO" id="GO:0001147">
    <property type="term" value="F:transcription termination site sequence-specific DNA binding"/>
    <property type="evidence" value="ECO:0007669"/>
    <property type="project" value="TreeGrafter"/>
</dbReference>
<evidence type="ECO:0000313" key="12">
    <source>
        <dbReference type="EMBL" id="TDL22217.1"/>
    </source>
</evidence>
<feature type="compositionally biased region" description="Low complexity" evidence="7">
    <location>
        <begin position="1016"/>
        <end position="1025"/>
    </location>
</feature>
<evidence type="ECO:0000256" key="5">
    <source>
        <dbReference type="ARBA" id="ARBA00022840"/>
    </source>
</evidence>
<evidence type="ECO:0000256" key="6">
    <source>
        <dbReference type="SAM" id="Coils"/>
    </source>
</evidence>
<evidence type="ECO:0000256" key="4">
    <source>
        <dbReference type="ARBA" id="ARBA00022806"/>
    </source>
</evidence>
<evidence type="ECO:0008006" key="14">
    <source>
        <dbReference type="Google" id="ProtNLM"/>
    </source>
</evidence>